<dbReference type="PIRSF" id="PIRSF000538">
    <property type="entry name" value="GlpK"/>
    <property type="match status" value="1"/>
</dbReference>
<dbReference type="EC" id="2.7.1.17" evidence="8 10"/>
<evidence type="ECO:0000256" key="2">
    <source>
        <dbReference type="ARBA" id="ARBA00022629"/>
    </source>
</evidence>
<dbReference type="InterPro" id="IPR000577">
    <property type="entry name" value="Carb_kinase_FGGY"/>
</dbReference>
<keyword evidence="5 8" id="KW-0418">Kinase</keyword>
<evidence type="ECO:0000256" key="1">
    <source>
        <dbReference type="ARBA" id="ARBA00009156"/>
    </source>
</evidence>
<dbReference type="GO" id="GO:0005524">
    <property type="term" value="F:ATP binding"/>
    <property type="evidence" value="ECO:0007669"/>
    <property type="project" value="UniProtKB-UniRule"/>
</dbReference>
<dbReference type="GO" id="GO:0042732">
    <property type="term" value="P:D-xylose metabolic process"/>
    <property type="evidence" value="ECO:0007669"/>
    <property type="project" value="UniProtKB-KW"/>
</dbReference>
<evidence type="ECO:0000256" key="4">
    <source>
        <dbReference type="ARBA" id="ARBA00022741"/>
    </source>
</evidence>
<evidence type="ECO:0000256" key="6">
    <source>
        <dbReference type="ARBA" id="ARBA00022840"/>
    </source>
</evidence>
<dbReference type="Gene3D" id="3.30.420.40">
    <property type="match status" value="2"/>
</dbReference>
<feature type="domain" description="Carbohydrate kinase FGGY N-terminal" evidence="11">
    <location>
        <begin position="4"/>
        <end position="246"/>
    </location>
</feature>
<keyword evidence="7 8" id="KW-0119">Carbohydrate metabolism</keyword>
<evidence type="ECO:0000313" key="13">
    <source>
        <dbReference type="EMBL" id="ADL50363.1"/>
    </source>
</evidence>
<dbReference type="NCBIfam" id="TIGR01312">
    <property type="entry name" value="XylB"/>
    <property type="match status" value="1"/>
</dbReference>
<keyword evidence="3 8" id="KW-0808">Transferase</keyword>
<dbReference type="GO" id="GO:0005998">
    <property type="term" value="P:xylulose catabolic process"/>
    <property type="evidence" value="ECO:0007669"/>
    <property type="project" value="UniProtKB-UniRule"/>
</dbReference>
<evidence type="ECO:0000256" key="3">
    <source>
        <dbReference type="ARBA" id="ARBA00022679"/>
    </source>
</evidence>
<evidence type="ECO:0000313" key="14">
    <source>
        <dbReference type="Proteomes" id="UP000002730"/>
    </source>
</evidence>
<dbReference type="InterPro" id="IPR018485">
    <property type="entry name" value="FGGY_C"/>
</dbReference>
<dbReference type="InterPro" id="IPR018483">
    <property type="entry name" value="Carb_kinase_FGGY_CS"/>
</dbReference>
<comment type="catalytic activity">
    <reaction evidence="8 10">
        <text>D-xylulose + ATP = D-xylulose 5-phosphate + ADP + H(+)</text>
        <dbReference type="Rhea" id="RHEA:10964"/>
        <dbReference type="ChEBI" id="CHEBI:15378"/>
        <dbReference type="ChEBI" id="CHEBI:17140"/>
        <dbReference type="ChEBI" id="CHEBI:30616"/>
        <dbReference type="ChEBI" id="CHEBI:57737"/>
        <dbReference type="ChEBI" id="CHEBI:456216"/>
        <dbReference type="EC" id="2.7.1.17"/>
    </reaction>
</comment>
<dbReference type="EMBL" id="CP002160">
    <property type="protein sequence ID" value="ADL50363.1"/>
    <property type="molecule type" value="Genomic_DNA"/>
</dbReference>
<dbReference type="CDD" id="cd07808">
    <property type="entry name" value="ASKHA_NBD_FGGY_EcXK-like"/>
    <property type="match status" value="1"/>
</dbReference>
<dbReference type="RefSeq" id="WP_010074858.1">
    <property type="nucleotide sequence ID" value="NC_014393.1"/>
</dbReference>
<organism evidence="13 14">
    <name type="scientific">Clostridium cellulovorans (strain ATCC 35296 / DSM 3052 / OCM 3 / 743B)</name>
    <dbReference type="NCBI Taxonomy" id="573061"/>
    <lineage>
        <taxon>Bacteria</taxon>
        <taxon>Bacillati</taxon>
        <taxon>Bacillota</taxon>
        <taxon>Clostridia</taxon>
        <taxon>Eubacteriales</taxon>
        <taxon>Clostridiaceae</taxon>
        <taxon>Clostridium</taxon>
    </lineage>
</organism>
<dbReference type="HAMAP" id="MF_02220">
    <property type="entry name" value="XylB"/>
    <property type="match status" value="1"/>
</dbReference>
<comment type="function">
    <text evidence="8">Catalyzes the phosphorylation of D-xylulose to D-xylulose 5-phosphate.</text>
</comment>
<dbReference type="PANTHER" id="PTHR43095">
    <property type="entry name" value="SUGAR KINASE"/>
    <property type="match status" value="1"/>
</dbReference>
<evidence type="ECO:0000256" key="7">
    <source>
        <dbReference type="ARBA" id="ARBA00023277"/>
    </source>
</evidence>
<keyword evidence="2 8" id="KW-0859">Xylose metabolism</keyword>
<dbReference type="PROSITE" id="PS00445">
    <property type="entry name" value="FGGY_KINASES_2"/>
    <property type="match status" value="1"/>
</dbReference>
<accession>D9SR75</accession>
<comment type="similarity">
    <text evidence="1 8 9">Belongs to the FGGY kinase family.</text>
</comment>
<evidence type="ECO:0000259" key="12">
    <source>
        <dbReference type="Pfam" id="PF02782"/>
    </source>
</evidence>
<protein>
    <recommendedName>
        <fullName evidence="8 10">Xylulose kinase</fullName>
        <shortName evidence="8 10">Xylulokinase</shortName>
        <ecNumber evidence="8 10">2.7.1.17</ecNumber>
    </recommendedName>
</protein>
<feature type="site" description="Important for activity" evidence="8">
    <location>
        <position position="7"/>
    </location>
</feature>
<dbReference type="STRING" id="573061.Clocel_0592"/>
<dbReference type="HOGENOM" id="CLU_009281_3_0_9"/>
<dbReference type="Proteomes" id="UP000002730">
    <property type="component" value="Chromosome"/>
</dbReference>
<evidence type="ECO:0000256" key="9">
    <source>
        <dbReference type="RuleBase" id="RU003733"/>
    </source>
</evidence>
<dbReference type="SUPFAM" id="SSF53067">
    <property type="entry name" value="Actin-like ATPase domain"/>
    <property type="match status" value="2"/>
</dbReference>
<dbReference type="OrthoDB" id="9805576at2"/>
<keyword evidence="6 8" id="KW-0067">ATP-binding</keyword>
<dbReference type="InterPro" id="IPR043129">
    <property type="entry name" value="ATPase_NBD"/>
</dbReference>
<dbReference type="InterPro" id="IPR006000">
    <property type="entry name" value="Xylulokinase"/>
</dbReference>
<feature type="active site" description="Proton acceptor" evidence="8">
    <location>
        <position position="239"/>
    </location>
</feature>
<dbReference type="KEGG" id="ccb:Clocel_0592"/>
<evidence type="ECO:0000256" key="10">
    <source>
        <dbReference type="RuleBase" id="RU364073"/>
    </source>
</evidence>
<evidence type="ECO:0000259" key="11">
    <source>
        <dbReference type="Pfam" id="PF00370"/>
    </source>
</evidence>
<dbReference type="InterPro" id="IPR050406">
    <property type="entry name" value="FGGY_Carb_Kinase"/>
</dbReference>
<sequence length="496" mass="54605">MKFLGVDLGTSSVKIIMVDEEGKLLSSVSKEYPVSYPKNGWSEQNPEDWWNGTKEGIRELMEKSKVSGEEVKGIGFSGQMHGLVILDKDNNVLRPAILWNDQRTQEECDYLNNEIGQEKISKYTGNKALTGFTAPKVLWVRKHEKEIFDKIAHILLPKDYIRFKLTGEFASEVSDASGTLFFDVENRQWSKEMMDILGIKEEQLPKMYESWEVTGKVTKEVAEYIGVSSETVVVGGGGDQAAGAIGTGTVDAGILSVALGTSGVVFASSDSYAVDDENTLHSFCHGNGKYHQMGVMLSAASSLKWWVEEINEDSKDFNKLLADAEKSTVGSNGVIFLPYLTGERTPYSDPNAKGVFFGLNITTKREDMTRAVLEGVAFGLRDSLEILKSLNVPIEEVRVSGGGAQSPLWKQILADVFNVKVSMINSKEGPAYGAAILAIVGCGVYPTVDEACKNLIKVTETVHPIAENVAKYEKPYEVYRKLYPALKDSFKAINNI</sequence>
<keyword evidence="14" id="KW-1185">Reference proteome</keyword>
<feature type="binding site" evidence="8">
    <location>
        <begin position="80"/>
        <end position="81"/>
    </location>
    <ligand>
        <name>substrate</name>
    </ligand>
</feature>
<dbReference type="PROSITE" id="PS00933">
    <property type="entry name" value="FGGY_KINASES_1"/>
    <property type="match status" value="1"/>
</dbReference>
<evidence type="ECO:0000256" key="8">
    <source>
        <dbReference type="HAMAP-Rule" id="MF_02220"/>
    </source>
</evidence>
<dbReference type="Pfam" id="PF02782">
    <property type="entry name" value="FGGY_C"/>
    <property type="match status" value="1"/>
</dbReference>
<evidence type="ECO:0000256" key="5">
    <source>
        <dbReference type="ARBA" id="ARBA00022777"/>
    </source>
</evidence>
<dbReference type="PANTHER" id="PTHR43095:SF5">
    <property type="entry name" value="XYLULOSE KINASE"/>
    <property type="match status" value="1"/>
</dbReference>
<feature type="domain" description="Carbohydrate kinase FGGY C-terminal" evidence="12">
    <location>
        <begin position="256"/>
        <end position="441"/>
    </location>
</feature>
<dbReference type="InterPro" id="IPR018484">
    <property type="entry name" value="FGGY_N"/>
</dbReference>
<keyword evidence="4 8" id="KW-0547">Nucleotide-binding</keyword>
<name>D9SR75_CLOC7</name>
<dbReference type="GO" id="GO:0004856">
    <property type="term" value="F:D-xylulokinase activity"/>
    <property type="evidence" value="ECO:0007669"/>
    <property type="project" value="UniProtKB-UniRule"/>
</dbReference>
<dbReference type="AlphaFoldDB" id="D9SR75"/>
<reference evidence="13 14" key="1">
    <citation type="submission" date="2010-08" db="EMBL/GenBank/DDBJ databases">
        <title>Complete sequence of Clostridium cellulovorans 743B.</title>
        <authorList>
            <consortium name="US DOE Joint Genome Institute"/>
            <person name="Lucas S."/>
            <person name="Copeland A."/>
            <person name="Lapidus A."/>
            <person name="Cheng J.-F."/>
            <person name="Bruce D."/>
            <person name="Goodwin L."/>
            <person name="Pitluck S."/>
            <person name="Chertkov O."/>
            <person name="Detter J.C."/>
            <person name="Han C."/>
            <person name="Tapia R."/>
            <person name="Land M."/>
            <person name="Hauser L."/>
            <person name="Chang Y.-J."/>
            <person name="Jeffries C."/>
            <person name="Kyrpides N."/>
            <person name="Ivanova N."/>
            <person name="Mikhailova N."/>
            <person name="Hemme C.L."/>
            <person name="Woyke T."/>
        </authorList>
    </citation>
    <scope>NUCLEOTIDE SEQUENCE [LARGE SCALE GENOMIC DNA]</scope>
    <source>
        <strain evidence="14">ATCC 35296 / DSM 3052 / OCM 3 / 743B</strain>
    </source>
</reference>
<gene>
    <name evidence="8 10" type="primary">xylB</name>
    <name evidence="13" type="ordered locus">Clocel_0592</name>
</gene>
<dbReference type="Pfam" id="PF00370">
    <property type="entry name" value="FGGY_N"/>
    <property type="match status" value="1"/>
</dbReference>
<dbReference type="eggNOG" id="COG1070">
    <property type="taxonomic scope" value="Bacteria"/>
</dbReference>
<proteinExistence type="inferred from homology"/>